<dbReference type="Proteomes" id="UP000054308">
    <property type="component" value="Unassembled WGS sequence"/>
</dbReference>
<dbReference type="STRING" id="9244.A0A091IGY9"/>
<evidence type="ECO:0000313" key="2">
    <source>
        <dbReference type="Proteomes" id="UP000054308"/>
    </source>
</evidence>
<sequence>SNQSLIERVLNNTITWMKKISEWKKSATNFSFPVSVLHNELRENFKPPQRFWMKEKTEVFWHVMKIVFYELDFKLSHLSQEEKKEVLETLSGMI</sequence>
<accession>A0A091IGY9</accession>
<feature type="non-terminal residue" evidence="1">
    <location>
        <position position="1"/>
    </location>
</feature>
<protein>
    <submittedName>
        <fullName evidence="1">Uncharacterized protein</fullName>
    </submittedName>
</protein>
<feature type="non-terminal residue" evidence="1">
    <location>
        <position position="94"/>
    </location>
</feature>
<reference evidence="1 2" key="1">
    <citation type="submission" date="2014-04" db="EMBL/GenBank/DDBJ databases">
        <title>Genome evolution of avian class.</title>
        <authorList>
            <person name="Zhang G."/>
            <person name="Li C."/>
        </authorList>
    </citation>
    <scope>NUCLEOTIDE SEQUENCE [LARGE SCALE GENOMIC DNA]</scope>
    <source>
        <strain evidence="1">BGI_N300</strain>
    </source>
</reference>
<organism evidence="1 2">
    <name type="scientific">Calypte anna</name>
    <name type="common">Anna's hummingbird</name>
    <name type="synonym">Archilochus anna</name>
    <dbReference type="NCBI Taxonomy" id="9244"/>
    <lineage>
        <taxon>Eukaryota</taxon>
        <taxon>Metazoa</taxon>
        <taxon>Chordata</taxon>
        <taxon>Craniata</taxon>
        <taxon>Vertebrata</taxon>
        <taxon>Euteleostomi</taxon>
        <taxon>Archelosauria</taxon>
        <taxon>Archosauria</taxon>
        <taxon>Dinosauria</taxon>
        <taxon>Saurischia</taxon>
        <taxon>Theropoda</taxon>
        <taxon>Coelurosauria</taxon>
        <taxon>Aves</taxon>
        <taxon>Neognathae</taxon>
        <taxon>Neoaves</taxon>
        <taxon>Strisores</taxon>
        <taxon>Apodiformes</taxon>
        <taxon>Trochilidae</taxon>
        <taxon>Calypte</taxon>
    </lineage>
</organism>
<evidence type="ECO:0000313" key="1">
    <source>
        <dbReference type="EMBL" id="KFO98970.1"/>
    </source>
</evidence>
<dbReference type="EMBL" id="KL217809">
    <property type="protein sequence ID" value="KFO98970.1"/>
    <property type="molecule type" value="Genomic_DNA"/>
</dbReference>
<name>A0A091IGY9_CALAN</name>
<keyword evidence="2" id="KW-1185">Reference proteome</keyword>
<dbReference type="AlphaFoldDB" id="A0A091IGY9"/>
<proteinExistence type="predicted"/>
<gene>
    <name evidence="1" type="ORF">N300_02788</name>
</gene>